<reference evidence="3" key="1">
    <citation type="submission" date="2017-09" db="EMBL/GenBank/DDBJ databases">
        <title>Depth-based differentiation of microbial function through sediment-hosted aquifers and enrichment of novel symbionts in the deep terrestrial subsurface.</title>
        <authorList>
            <person name="Probst A.J."/>
            <person name="Ladd B."/>
            <person name="Jarett J.K."/>
            <person name="Geller-Mcgrath D.E."/>
            <person name="Sieber C.M.K."/>
            <person name="Emerson J.B."/>
            <person name="Anantharaman K."/>
            <person name="Thomas B.C."/>
            <person name="Malmstrom R."/>
            <person name="Stieglmeier M."/>
            <person name="Klingl A."/>
            <person name="Woyke T."/>
            <person name="Ryan C.M."/>
            <person name="Banfield J.F."/>
        </authorList>
    </citation>
    <scope>NUCLEOTIDE SEQUENCE [LARGE SCALE GENOMIC DNA]</scope>
</reference>
<evidence type="ECO:0000313" key="3">
    <source>
        <dbReference type="Proteomes" id="UP000229383"/>
    </source>
</evidence>
<sequence length="137" mass="15277">MTKEKKSSHKLAAEVGAGVAATAAVTAVGLYFFTGPKGVKNRKKAKEWVSKAKNEVAKNFKKIKHIDEKTYKHAVDEAVKAYRSLNINKKDLDQMAKELKSHWGNIKKEVGKTQKSVLKPIKAKIKAKTNSKSSRKR</sequence>
<dbReference type="Proteomes" id="UP000229383">
    <property type="component" value="Unassembled WGS sequence"/>
</dbReference>
<proteinExistence type="predicted"/>
<evidence type="ECO:0000256" key="1">
    <source>
        <dbReference type="SAM" id="Phobius"/>
    </source>
</evidence>
<keyword evidence="1" id="KW-0812">Transmembrane</keyword>
<comment type="caution">
    <text evidence="2">The sequence shown here is derived from an EMBL/GenBank/DDBJ whole genome shotgun (WGS) entry which is preliminary data.</text>
</comment>
<protein>
    <recommendedName>
        <fullName evidence="4">YtxH domain-containing protein</fullName>
    </recommendedName>
</protein>
<accession>A0A2H0TEV8</accession>
<dbReference type="EMBL" id="PFCN01000037">
    <property type="protein sequence ID" value="PIR70080.1"/>
    <property type="molecule type" value="Genomic_DNA"/>
</dbReference>
<evidence type="ECO:0000313" key="2">
    <source>
        <dbReference type="EMBL" id="PIR70080.1"/>
    </source>
</evidence>
<dbReference type="AlphaFoldDB" id="A0A2H0TEV8"/>
<organism evidence="2 3">
    <name type="scientific">Candidatus Niyogibacteria bacterium CG10_big_fil_rev_8_21_14_0_10_42_19</name>
    <dbReference type="NCBI Taxonomy" id="1974725"/>
    <lineage>
        <taxon>Bacteria</taxon>
        <taxon>Candidatus Niyogiibacteriota</taxon>
    </lineage>
</organism>
<name>A0A2H0TEV8_9BACT</name>
<evidence type="ECO:0008006" key="4">
    <source>
        <dbReference type="Google" id="ProtNLM"/>
    </source>
</evidence>
<keyword evidence="1" id="KW-1133">Transmembrane helix</keyword>
<feature type="transmembrane region" description="Helical" evidence="1">
    <location>
        <begin position="12"/>
        <end position="33"/>
    </location>
</feature>
<keyword evidence="1" id="KW-0472">Membrane</keyword>
<gene>
    <name evidence="2" type="ORF">COU46_03350</name>
</gene>